<reference evidence="9 10" key="1">
    <citation type="submission" date="2020-05" db="EMBL/GenBank/DDBJ databases">
        <title>Flexivirga sp. ID2601S isolated from air conditioner.</title>
        <authorList>
            <person name="Kim D.H."/>
        </authorList>
    </citation>
    <scope>NUCLEOTIDE SEQUENCE [LARGE SCALE GENOMIC DNA]</scope>
    <source>
        <strain evidence="9 10">ID2601S</strain>
    </source>
</reference>
<dbReference type="InterPro" id="IPR029016">
    <property type="entry name" value="GAF-like_dom_sf"/>
</dbReference>
<organism evidence="9 10">
    <name type="scientific">Flexivirga aerilata</name>
    <dbReference type="NCBI Taxonomy" id="1656889"/>
    <lineage>
        <taxon>Bacteria</taxon>
        <taxon>Bacillati</taxon>
        <taxon>Actinomycetota</taxon>
        <taxon>Actinomycetes</taxon>
        <taxon>Micrococcales</taxon>
        <taxon>Dermacoccaceae</taxon>
        <taxon>Flexivirga</taxon>
    </lineage>
</organism>
<dbReference type="InterPro" id="IPR036390">
    <property type="entry name" value="WH_DNA-bd_sf"/>
</dbReference>
<dbReference type="InterPro" id="IPR021153">
    <property type="entry name" value="HrcA_C"/>
</dbReference>
<gene>
    <name evidence="6 9" type="primary">hrcA</name>
    <name evidence="9" type="ORF">HJ588_14545</name>
</gene>
<dbReference type="InterPro" id="IPR036388">
    <property type="entry name" value="WH-like_DNA-bd_sf"/>
</dbReference>
<comment type="function">
    <text evidence="5 6">Negative regulator of class I heat shock genes (grpE-dnaK-dnaJ and groELS operons). Prevents heat-shock induction of these operons.</text>
</comment>
<dbReference type="NCBIfam" id="TIGR00331">
    <property type="entry name" value="hrcA"/>
    <property type="match status" value="1"/>
</dbReference>
<comment type="similarity">
    <text evidence="6">Belongs to the HrcA family.</text>
</comment>
<feature type="domain" description="Heat-inducible transcription repressor HrcA C-terminal" evidence="8">
    <location>
        <begin position="103"/>
        <end position="345"/>
    </location>
</feature>
<comment type="caution">
    <text evidence="9">The sequence shown here is derived from an EMBL/GenBank/DDBJ whole genome shotgun (WGS) entry which is preliminary data.</text>
</comment>
<proteinExistence type="inferred from homology"/>
<dbReference type="EMBL" id="JABENB010000002">
    <property type="protein sequence ID" value="NNG40485.1"/>
    <property type="molecule type" value="Genomic_DNA"/>
</dbReference>
<dbReference type="InterPro" id="IPR002571">
    <property type="entry name" value="HrcA"/>
</dbReference>
<accession>A0A849AJ81</accession>
<sequence>MSEDRRLEVLRAIVQDFVSTSEPVGSKALLERHKLGVSAATVRNDMAALEDDGLIAAPHTSAGRIPTDAGYRMFVDKLSEVKPLSRAERTAIRTFLGQSVDLDDVISRTTRLLSSLTGQAAVMQYPSLNTATVRHLELVTMAADKVMLVVILSTGQVEQRVLDLPRPLTVAEGDTLVGALRSAINERSSGLRRPAASTALREWAGELGGGTADGGGAGDGGGIGDPGDHRDVQAALVREIAAVLAEEREERVMLAGTANLARSSNDFPMTIGPVLEALEEHVVLLRLLAQMDGQQIADGVSVRIGAENTVAGLTGTSVVTTSYTAGSVAGLGVLGPTRMDYPTTMAAVRAVARYVTDILNQ</sequence>
<evidence type="ECO:0000256" key="4">
    <source>
        <dbReference type="ARBA" id="ARBA00023163"/>
    </source>
</evidence>
<dbReference type="Gene3D" id="1.10.10.10">
    <property type="entry name" value="Winged helix-like DNA-binding domain superfamily/Winged helix DNA-binding domain"/>
    <property type="match status" value="1"/>
</dbReference>
<evidence type="ECO:0000256" key="7">
    <source>
        <dbReference type="SAM" id="MobiDB-lite"/>
    </source>
</evidence>
<dbReference type="SUPFAM" id="SSF46785">
    <property type="entry name" value="Winged helix' DNA-binding domain"/>
    <property type="match status" value="1"/>
</dbReference>
<dbReference type="SUPFAM" id="SSF55781">
    <property type="entry name" value="GAF domain-like"/>
    <property type="match status" value="1"/>
</dbReference>
<dbReference type="GO" id="GO:0003677">
    <property type="term" value="F:DNA binding"/>
    <property type="evidence" value="ECO:0007669"/>
    <property type="project" value="InterPro"/>
</dbReference>
<dbReference type="AlphaFoldDB" id="A0A849AJ81"/>
<evidence type="ECO:0000259" key="8">
    <source>
        <dbReference type="Pfam" id="PF01628"/>
    </source>
</evidence>
<dbReference type="FunFam" id="1.10.10.10:FF:000049">
    <property type="entry name" value="Heat-inducible transcription repressor HrcA"/>
    <property type="match status" value="1"/>
</dbReference>
<dbReference type="HAMAP" id="MF_00081">
    <property type="entry name" value="HrcA"/>
    <property type="match status" value="1"/>
</dbReference>
<dbReference type="Gene3D" id="3.30.450.40">
    <property type="match status" value="1"/>
</dbReference>
<evidence type="ECO:0000256" key="2">
    <source>
        <dbReference type="ARBA" id="ARBA00023015"/>
    </source>
</evidence>
<protein>
    <recommendedName>
        <fullName evidence="6">Heat-inducible transcription repressor HrcA</fullName>
    </recommendedName>
</protein>
<dbReference type="RefSeq" id="WP_171156802.1">
    <property type="nucleotide sequence ID" value="NZ_JABENB010000002.1"/>
</dbReference>
<dbReference type="Pfam" id="PF01628">
    <property type="entry name" value="HrcA"/>
    <property type="match status" value="1"/>
</dbReference>
<dbReference type="Proteomes" id="UP000557772">
    <property type="component" value="Unassembled WGS sequence"/>
</dbReference>
<keyword evidence="4 6" id="KW-0804">Transcription</keyword>
<evidence type="ECO:0000256" key="1">
    <source>
        <dbReference type="ARBA" id="ARBA00022491"/>
    </source>
</evidence>
<keyword evidence="2 6" id="KW-0805">Transcription regulation</keyword>
<evidence type="ECO:0000313" key="9">
    <source>
        <dbReference type="EMBL" id="NNG40485.1"/>
    </source>
</evidence>
<keyword evidence="10" id="KW-1185">Reference proteome</keyword>
<dbReference type="PANTHER" id="PTHR34824">
    <property type="entry name" value="HEAT-INDUCIBLE TRANSCRIPTION REPRESSOR HRCA"/>
    <property type="match status" value="1"/>
</dbReference>
<evidence type="ECO:0000256" key="6">
    <source>
        <dbReference type="HAMAP-Rule" id="MF_00081"/>
    </source>
</evidence>
<evidence type="ECO:0000256" key="5">
    <source>
        <dbReference type="ARBA" id="ARBA00055319"/>
    </source>
</evidence>
<keyword evidence="3 6" id="KW-0346">Stress response</keyword>
<keyword evidence="1 6" id="KW-0678">Repressor</keyword>
<dbReference type="PANTHER" id="PTHR34824:SF1">
    <property type="entry name" value="HEAT-INDUCIBLE TRANSCRIPTION REPRESSOR HRCA"/>
    <property type="match status" value="1"/>
</dbReference>
<name>A0A849AJ81_9MICO</name>
<evidence type="ECO:0000313" key="10">
    <source>
        <dbReference type="Proteomes" id="UP000557772"/>
    </source>
</evidence>
<dbReference type="PIRSF" id="PIRSF005485">
    <property type="entry name" value="HrcA"/>
    <property type="match status" value="1"/>
</dbReference>
<feature type="compositionally biased region" description="Gly residues" evidence="7">
    <location>
        <begin position="207"/>
        <end position="225"/>
    </location>
</feature>
<feature type="region of interest" description="Disordered" evidence="7">
    <location>
        <begin position="207"/>
        <end position="228"/>
    </location>
</feature>
<dbReference type="GO" id="GO:0045892">
    <property type="term" value="P:negative regulation of DNA-templated transcription"/>
    <property type="evidence" value="ECO:0007669"/>
    <property type="project" value="UniProtKB-UniRule"/>
</dbReference>
<evidence type="ECO:0000256" key="3">
    <source>
        <dbReference type="ARBA" id="ARBA00023016"/>
    </source>
</evidence>